<feature type="region of interest" description="Disordered" evidence="1">
    <location>
        <begin position="213"/>
        <end position="236"/>
    </location>
</feature>
<proteinExistence type="predicted"/>
<evidence type="ECO:0000313" key="3">
    <source>
        <dbReference type="Proteomes" id="UP000245119"/>
    </source>
</evidence>
<protein>
    <submittedName>
        <fullName evidence="2">Uncharacterized protein</fullName>
    </submittedName>
</protein>
<comment type="caution">
    <text evidence="2">The sequence shown here is derived from an EMBL/GenBank/DDBJ whole genome shotgun (WGS) entry which is preliminary data.</text>
</comment>
<feature type="compositionally biased region" description="Low complexity" evidence="1">
    <location>
        <begin position="69"/>
        <end position="82"/>
    </location>
</feature>
<accession>A0A2T7NUI7</accession>
<feature type="compositionally biased region" description="Pro residues" evidence="1">
    <location>
        <begin position="162"/>
        <end position="171"/>
    </location>
</feature>
<feature type="region of interest" description="Disordered" evidence="1">
    <location>
        <begin position="64"/>
        <end position="88"/>
    </location>
</feature>
<keyword evidence="3" id="KW-1185">Reference proteome</keyword>
<feature type="region of interest" description="Disordered" evidence="1">
    <location>
        <begin position="145"/>
        <end position="179"/>
    </location>
</feature>
<sequence>MTQQPDSETQTMSLCLWYTWRSLVAVRVHADKRVTWPVTLSSGMLSTDSKVDAMGDVTYPQSILSRDQLSSSPSLATSSDPLQRPTPKRLLTVERNKRTSTTKRDLPHLRGKKLSLNATVGYWRGTQGEGIAGSEVVEVDDGGVHRHSRGHLWEDQISRPTPDIPRSPPSSQPSSPDTAVYSCATQLHRSLAILTQLWYSFVIRTQLCHSSQLSPQQHTGGHHGSQARDGSQLYPG</sequence>
<dbReference type="Proteomes" id="UP000245119">
    <property type="component" value="Linkage Group LG9"/>
</dbReference>
<dbReference type="EMBL" id="PZQS01000009">
    <property type="protein sequence ID" value="PVD24806.1"/>
    <property type="molecule type" value="Genomic_DNA"/>
</dbReference>
<organism evidence="2 3">
    <name type="scientific">Pomacea canaliculata</name>
    <name type="common">Golden apple snail</name>
    <dbReference type="NCBI Taxonomy" id="400727"/>
    <lineage>
        <taxon>Eukaryota</taxon>
        <taxon>Metazoa</taxon>
        <taxon>Spiralia</taxon>
        <taxon>Lophotrochozoa</taxon>
        <taxon>Mollusca</taxon>
        <taxon>Gastropoda</taxon>
        <taxon>Caenogastropoda</taxon>
        <taxon>Architaenioglossa</taxon>
        <taxon>Ampullarioidea</taxon>
        <taxon>Ampullariidae</taxon>
        <taxon>Pomacea</taxon>
    </lineage>
</organism>
<reference evidence="2 3" key="1">
    <citation type="submission" date="2018-04" db="EMBL/GenBank/DDBJ databases">
        <title>The genome of golden apple snail Pomacea canaliculata provides insight into stress tolerance and invasive adaptation.</title>
        <authorList>
            <person name="Liu C."/>
            <person name="Liu B."/>
            <person name="Ren Y."/>
            <person name="Zhang Y."/>
            <person name="Wang H."/>
            <person name="Li S."/>
            <person name="Jiang F."/>
            <person name="Yin L."/>
            <person name="Zhang G."/>
            <person name="Qian W."/>
            <person name="Fan W."/>
        </authorList>
    </citation>
    <scope>NUCLEOTIDE SEQUENCE [LARGE SCALE GENOMIC DNA]</scope>
    <source>
        <strain evidence="2">SZHN2017</strain>
        <tissue evidence="2">Muscle</tissue>
    </source>
</reference>
<dbReference type="AlphaFoldDB" id="A0A2T7NUI7"/>
<gene>
    <name evidence="2" type="ORF">C0Q70_15292</name>
</gene>
<evidence type="ECO:0000256" key="1">
    <source>
        <dbReference type="SAM" id="MobiDB-lite"/>
    </source>
</evidence>
<evidence type="ECO:0000313" key="2">
    <source>
        <dbReference type="EMBL" id="PVD24806.1"/>
    </source>
</evidence>
<name>A0A2T7NUI7_POMCA</name>